<keyword evidence="1" id="KW-0805">Transcription regulation</keyword>
<dbReference type="Gene3D" id="3.40.50.2300">
    <property type="match status" value="2"/>
</dbReference>
<feature type="compositionally biased region" description="Low complexity" evidence="4">
    <location>
        <begin position="16"/>
        <end position="60"/>
    </location>
</feature>
<feature type="region of interest" description="Disordered" evidence="4">
    <location>
        <begin position="374"/>
        <end position="393"/>
    </location>
</feature>
<evidence type="ECO:0000256" key="2">
    <source>
        <dbReference type="ARBA" id="ARBA00023125"/>
    </source>
</evidence>
<keyword evidence="2 6" id="KW-0238">DNA-binding</keyword>
<dbReference type="InterPro" id="IPR000843">
    <property type="entry name" value="HTH_LacI"/>
</dbReference>
<evidence type="ECO:0000256" key="3">
    <source>
        <dbReference type="ARBA" id="ARBA00023163"/>
    </source>
</evidence>
<dbReference type="PANTHER" id="PTHR30146:SF138">
    <property type="entry name" value="TRANSCRIPTIONAL REGULATORY PROTEIN"/>
    <property type="match status" value="1"/>
</dbReference>
<dbReference type="PANTHER" id="PTHR30146">
    <property type="entry name" value="LACI-RELATED TRANSCRIPTIONAL REPRESSOR"/>
    <property type="match status" value="1"/>
</dbReference>
<evidence type="ECO:0000256" key="4">
    <source>
        <dbReference type="SAM" id="MobiDB-lite"/>
    </source>
</evidence>
<keyword evidence="3" id="KW-0804">Transcription</keyword>
<dbReference type="CDD" id="cd01392">
    <property type="entry name" value="HTH_LacI"/>
    <property type="match status" value="1"/>
</dbReference>
<dbReference type="Gene3D" id="1.10.260.40">
    <property type="entry name" value="lambda repressor-like DNA-binding domains"/>
    <property type="match status" value="1"/>
</dbReference>
<reference evidence="7" key="1">
    <citation type="journal article" date="2019" name="Int. J. Syst. Evol. Microbiol.">
        <title>The Global Catalogue of Microorganisms (GCM) 10K type strain sequencing project: providing services to taxonomists for standard genome sequencing and annotation.</title>
        <authorList>
            <consortium name="The Broad Institute Genomics Platform"/>
            <consortium name="The Broad Institute Genome Sequencing Center for Infectious Disease"/>
            <person name="Wu L."/>
            <person name="Ma J."/>
        </authorList>
    </citation>
    <scope>NUCLEOTIDE SEQUENCE [LARGE SCALE GENOMIC DNA]</scope>
    <source>
        <strain evidence="7">JCM 6307</strain>
    </source>
</reference>
<organism evidence="6 7">
    <name type="scientific">Streptomyces thermolineatus</name>
    <dbReference type="NCBI Taxonomy" id="44033"/>
    <lineage>
        <taxon>Bacteria</taxon>
        <taxon>Bacillati</taxon>
        <taxon>Actinomycetota</taxon>
        <taxon>Actinomycetes</taxon>
        <taxon>Kitasatosporales</taxon>
        <taxon>Streptomycetaceae</taxon>
        <taxon>Streptomyces</taxon>
    </lineage>
</organism>
<dbReference type="CDD" id="cd06267">
    <property type="entry name" value="PBP1_LacI_sugar_binding-like"/>
    <property type="match status" value="1"/>
</dbReference>
<evidence type="ECO:0000313" key="6">
    <source>
        <dbReference type="EMBL" id="GAA2481933.1"/>
    </source>
</evidence>
<evidence type="ECO:0000256" key="1">
    <source>
        <dbReference type="ARBA" id="ARBA00023015"/>
    </source>
</evidence>
<keyword evidence="7" id="KW-1185">Reference proteome</keyword>
<dbReference type="Proteomes" id="UP001501358">
    <property type="component" value="Unassembled WGS sequence"/>
</dbReference>
<feature type="domain" description="HTH lacI-type" evidence="5">
    <location>
        <begin position="57"/>
        <end position="113"/>
    </location>
</feature>
<dbReference type="InterPro" id="IPR010982">
    <property type="entry name" value="Lambda_DNA-bd_dom_sf"/>
</dbReference>
<dbReference type="InterPro" id="IPR046335">
    <property type="entry name" value="LacI/GalR-like_sensor"/>
</dbReference>
<evidence type="ECO:0000259" key="5">
    <source>
        <dbReference type="PROSITE" id="PS50932"/>
    </source>
</evidence>
<dbReference type="SUPFAM" id="SSF47413">
    <property type="entry name" value="lambda repressor-like DNA-binding domains"/>
    <property type="match status" value="1"/>
</dbReference>
<dbReference type="Pfam" id="PF00356">
    <property type="entry name" value="LacI"/>
    <property type="match status" value="1"/>
</dbReference>
<dbReference type="EMBL" id="BAAATA010000007">
    <property type="protein sequence ID" value="GAA2481933.1"/>
    <property type="molecule type" value="Genomic_DNA"/>
</dbReference>
<name>A0ABP5YIM1_9ACTN</name>
<dbReference type="SUPFAM" id="SSF53822">
    <property type="entry name" value="Periplasmic binding protein-like I"/>
    <property type="match status" value="1"/>
</dbReference>
<proteinExistence type="predicted"/>
<dbReference type="InterPro" id="IPR028082">
    <property type="entry name" value="Peripla_BP_I"/>
</dbReference>
<comment type="caution">
    <text evidence="6">The sequence shown here is derived from an EMBL/GenBank/DDBJ whole genome shotgun (WGS) entry which is preliminary data.</text>
</comment>
<accession>A0ABP5YIM1</accession>
<feature type="region of interest" description="Disordered" evidence="4">
    <location>
        <begin position="1"/>
        <end position="66"/>
    </location>
</feature>
<gene>
    <name evidence="6" type="ORF">GCM10010406_17760</name>
</gene>
<dbReference type="GO" id="GO:0003677">
    <property type="term" value="F:DNA binding"/>
    <property type="evidence" value="ECO:0007669"/>
    <property type="project" value="UniProtKB-KW"/>
</dbReference>
<protein>
    <submittedName>
        <fullName evidence="6">LacI family DNA-binding transcriptional regulator</fullName>
    </submittedName>
</protein>
<evidence type="ECO:0000313" key="7">
    <source>
        <dbReference type="Proteomes" id="UP001501358"/>
    </source>
</evidence>
<dbReference type="PROSITE" id="PS50932">
    <property type="entry name" value="HTH_LACI_2"/>
    <property type="match status" value="1"/>
</dbReference>
<dbReference type="Pfam" id="PF13377">
    <property type="entry name" value="Peripla_BP_3"/>
    <property type="match status" value="1"/>
</dbReference>
<dbReference type="SMART" id="SM00354">
    <property type="entry name" value="HTH_LACI"/>
    <property type="match status" value="1"/>
</dbReference>
<feature type="compositionally biased region" description="Gly residues" evidence="4">
    <location>
        <begin position="1"/>
        <end position="10"/>
    </location>
</feature>
<sequence>MAVQQGAGGPPGAPGAPGTPEVPGTPGTAGAPGGSADAGPAGAAGASGPRAGRSGPPTSRDVARAAGVSQATVSLVMGGKWSGRVSQRTADCVREAARSLGYRPNLAARSLRTGRTRTALLVVPALTNEYFARVHTGAARVAAEHGFGVVVYPSPEGVGPARDPFASARAALDGVIASSMAADALAAIRGTAAGAEALPLVMLDSDPSSPGAAATVNLDIADGMYRTVRHLLSLGHRRIVHVAAAVDSWTFHVRARALAEALADEPGARARTEYAALNVEAGRCAAQRALAAGEDRPTALVCDDDVLAAGALKAARRAGLRVPEDVSVTGFDDLTLASALEPELTTVSLPAEEAGAAGMAALLAVLEGRAPGPRELPVALRTRGSTGPAPGSV</sequence>